<dbReference type="Proteomes" id="UP001152797">
    <property type="component" value="Unassembled WGS sequence"/>
</dbReference>
<evidence type="ECO:0000313" key="2">
    <source>
        <dbReference type="EMBL" id="CAL1151254.1"/>
    </source>
</evidence>
<gene>
    <name evidence="1" type="ORF">C1SCF055_LOCUS24217</name>
</gene>
<dbReference type="EMBL" id="CAMXCT010002391">
    <property type="protein sequence ID" value="CAI3997879.1"/>
    <property type="molecule type" value="Genomic_DNA"/>
</dbReference>
<keyword evidence="3" id="KW-1185">Reference proteome</keyword>
<evidence type="ECO:0000313" key="3">
    <source>
        <dbReference type="Proteomes" id="UP001152797"/>
    </source>
</evidence>
<name>A0A9P1G1V0_9DINO</name>
<dbReference type="AlphaFoldDB" id="A0A9P1G1V0"/>
<dbReference type="EMBL" id="CAMXCT020002391">
    <property type="protein sequence ID" value="CAL1151254.1"/>
    <property type="molecule type" value="Genomic_DNA"/>
</dbReference>
<comment type="caution">
    <text evidence="1">The sequence shown here is derived from an EMBL/GenBank/DDBJ whole genome shotgun (WGS) entry which is preliminary data.</text>
</comment>
<organism evidence="1">
    <name type="scientific">Cladocopium goreaui</name>
    <dbReference type="NCBI Taxonomy" id="2562237"/>
    <lineage>
        <taxon>Eukaryota</taxon>
        <taxon>Sar</taxon>
        <taxon>Alveolata</taxon>
        <taxon>Dinophyceae</taxon>
        <taxon>Suessiales</taxon>
        <taxon>Symbiodiniaceae</taxon>
        <taxon>Cladocopium</taxon>
    </lineage>
</organism>
<evidence type="ECO:0000313" key="1">
    <source>
        <dbReference type="EMBL" id="CAI3997879.1"/>
    </source>
</evidence>
<sequence length="177" mass="20811">MLCPYCGEVRYSKECRPCQVREQKQVVGNYAGCRICDHLPATTQRRLAEKVEWRYWYLMEPPAQAALENLARPAHQEPPTTKERLHHSFHTDPNQVGVGEKLASKLFKILFRPYAGEAGIQNRKAADLLEVIMEMAWNQNHYLWRQLQEFMDMVHYLELYREIIPPVGNTFFDQFLA</sequence>
<proteinExistence type="predicted"/>
<dbReference type="EMBL" id="CAMXCT030002391">
    <property type="protein sequence ID" value="CAL4785191.1"/>
    <property type="molecule type" value="Genomic_DNA"/>
</dbReference>
<accession>A0A9P1G1V0</accession>
<reference evidence="2" key="2">
    <citation type="submission" date="2024-04" db="EMBL/GenBank/DDBJ databases">
        <authorList>
            <person name="Chen Y."/>
            <person name="Shah S."/>
            <person name="Dougan E. K."/>
            <person name="Thang M."/>
            <person name="Chan C."/>
        </authorList>
    </citation>
    <scope>NUCLEOTIDE SEQUENCE [LARGE SCALE GENOMIC DNA]</scope>
</reference>
<reference evidence="1" key="1">
    <citation type="submission" date="2022-10" db="EMBL/GenBank/DDBJ databases">
        <authorList>
            <person name="Chen Y."/>
            <person name="Dougan E. K."/>
            <person name="Chan C."/>
            <person name="Rhodes N."/>
            <person name="Thang M."/>
        </authorList>
    </citation>
    <scope>NUCLEOTIDE SEQUENCE</scope>
</reference>
<protein>
    <submittedName>
        <fullName evidence="1">Uncharacterized protein</fullName>
    </submittedName>
</protein>